<gene>
    <name evidence="1" type="ORF">AXF42_Ash019851</name>
</gene>
<dbReference type="Proteomes" id="UP000236161">
    <property type="component" value="Unassembled WGS sequence"/>
</dbReference>
<sequence>MPEEPQHIYVPQVHEGRHESALEGLPWPGCLRCHQFKLHSQIFNSYVVELAGV</sequence>
<organism evidence="1 2">
    <name type="scientific">Apostasia shenzhenica</name>
    <dbReference type="NCBI Taxonomy" id="1088818"/>
    <lineage>
        <taxon>Eukaryota</taxon>
        <taxon>Viridiplantae</taxon>
        <taxon>Streptophyta</taxon>
        <taxon>Embryophyta</taxon>
        <taxon>Tracheophyta</taxon>
        <taxon>Spermatophyta</taxon>
        <taxon>Magnoliopsida</taxon>
        <taxon>Liliopsida</taxon>
        <taxon>Asparagales</taxon>
        <taxon>Orchidaceae</taxon>
        <taxon>Apostasioideae</taxon>
        <taxon>Apostasia</taxon>
    </lineage>
</organism>
<dbReference type="EMBL" id="KZ451956">
    <property type="protein sequence ID" value="PKA58147.1"/>
    <property type="molecule type" value="Genomic_DNA"/>
</dbReference>
<proteinExistence type="predicted"/>
<reference evidence="1 2" key="1">
    <citation type="journal article" date="2017" name="Nature">
        <title>The Apostasia genome and the evolution of orchids.</title>
        <authorList>
            <person name="Zhang G.Q."/>
            <person name="Liu K.W."/>
            <person name="Li Z."/>
            <person name="Lohaus R."/>
            <person name="Hsiao Y.Y."/>
            <person name="Niu S.C."/>
            <person name="Wang J.Y."/>
            <person name="Lin Y.C."/>
            <person name="Xu Q."/>
            <person name="Chen L.J."/>
            <person name="Yoshida K."/>
            <person name="Fujiwara S."/>
            <person name="Wang Z.W."/>
            <person name="Zhang Y.Q."/>
            <person name="Mitsuda N."/>
            <person name="Wang M."/>
            <person name="Liu G.H."/>
            <person name="Pecoraro L."/>
            <person name="Huang H.X."/>
            <person name="Xiao X.J."/>
            <person name="Lin M."/>
            <person name="Wu X.Y."/>
            <person name="Wu W.L."/>
            <person name="Chen Y.Y."/>
            <person name="Chang S.B."/>
            <person name="Sakamoto S."/>
            <person name="Ohme-Takagi M."/>
            <person name="Yagi M."/>
            <person name="Zeng S.J."/>
            <person name="Shen C.Y."/>
            <person name="Yeh C.M."/>
            <person name="Luo Y.B."/>
            <person name="Tsai W.C."/>
            <person name="Van de Peer Y."/>
            <person name="Liu Z.J."/>
        </authorList>
    </citation>
    <scope>NUCLEOTIDE SEQUENCE [LARGE SCALE GENOMIC DNA]</scope>
    <source>
        <strain evidence="2">cv. Shenzhen</strain>
        <tissue evidence="1">Stem</tissue>
    </source>
</reference>
<evidence type="ECO:0000313" key="1">
    <source>
        <dbReference type="EMBL" id="PKA58147.1"/>
    </source>
</evidence>
<name>A0A2I0ARH4_9ASPA</name>
<protein>
    <submittedName>
        <fullName evidence="1">Uncharacterized protein</fullName>
    </submittedName>
</protein>
<dbReference type="AlphaFoldDB" id="A0A2I0ARH4"/>
<keyword evidence="2" id="KW-1185">Reference proteome</keyword>
<evidence type="ECO:0000313" key="2">
    <source>
        <dbReference type="Proteomes" id="UP000236161"/>
    </source>
</evidence>
<accession>A0A2I0ARH4</accession>